<name>A0A6J7GPW4_9ZZZZ</name>
<evidence type="ECO:0000256" key="3">
    <source>
        <dbReference type="ARBA" id="ARBA00038502"/>
    </source>
</evidence>
<dbReference type="PANTHER" id="PTHR43792:SF8">
    <property type="entry name" value="[RIBOSOMAL PROTEIN US5]-ALANINE N-ACETYLTRANSFERASE"/>
    <property type="match status" value="1"/>
</dbReference>
<evidence type="ECO:0000313" key="5">
    <source>
        <dbReference type="EMBL" id="CAB4725633.1"/>
    </source>
</evidence>
<reference evidence="9" key="1">
    <citation type="submission" date="2020-05" db="EMBL/GenBank/DDBJ databases">
        <authorList>
            <person name="Chiriac C."/>
            <person name="Salcher M."/>
            <person name="Ghai R."/>
            <person name="Kavagutti S V."/>
        </authorList>
    </citation>
    <scope>NUCLEOTIDE SEQUENCE</scope>
</reference>
<feature type="domain" description="N-acetyltransferase" evidence="4">
    <location>
        <begin position="8"/>
        <end position="156"/>
    </location>
</feature>
<dbReference type="InterPro" id="IPR051531">
    <property type="entry name" value="N-acetyltransferase"/>
</dbReference>
<protein>
    <submittedName>
        <fullName evidence="9">Unannotated protein</fullName>
    </submittedName>
</protein>
<dbReference type="PROSITE" id="PS51186">
    <property type="entry name" value="GNAT"/>
    <property type="match status" value="1"/>
</dbReference>
<dbReference type="Gene3D" id="3.40.630.30">
    <property type="match status" value="1"/>
</dbReference>
<keyword evidence="2" id="KW-0012">Acyltransferase</keyword>
<dbReference type="InterPro" id="IPR000182">
    <property type="entry name" value="GNAT_dom"/>
</dbReference>
<dbReference type="InterPro" id="IPR016181">
    <property type="entry name" value="Acyl_CoA_acyltransferase"/>
</dbReference>
<dbReference type="EMBL" id="CAFBMF010000125">
    <property type="protein sequence ID" value="CAB4910391.1"/>
    <property type="molecule type" value="Genomic_DNA"/>
</dbReference>
<evidence type="ECO:0000313" key="10">
    <source>
        <dbReference type="EMBL" id="CAB5021904.1"/>
    </source>
</evidence>
<evidence type="ECO:0000256" key="2">
    <source>
        <dbReference type="ARBA" id="ARBA00023315"/>
    </source>
</evidence>
<gene>
    <name evidence="5" type="ORF">UFOPK2658_01377</name>
    <name evidence="6" type="ORF">UFOPK2880_00374</name>
    <name evidence="7" type="ORF">UFOPK3004_01132</name>
    <name evidence="8" type="ORF">UFOPK3304_00735</name>
    <name evidence="9" type="ORF">UFOPK3494_01486</name>
    <name evidence="10" type="ORF">UFOPK4134_00329</name>
</gene>
<sequence length="191" mass="22358">MIIHTSRAIFRPITPDDYTRLYNIENDPLSTSTWRYKTGMPPPEEYESALWRQTDAIWVVEGRESHQIIGYLQLHDVDLRAQHGWFSLYSRAESRGSGFVMEGLMAFCEAVFNEWPLRWIYAHSLEQNVHSFESGIRRGDAVRLGILQDRMVIDGVLSDVHVIGISRESWMSSKLRERFNRLRISRKSLEN</sequence>
<comment type="similarity">
    <text evidence="3">Belongs to the acetyltransferase family. RimJ subfamily.</text>
</comment>
<evidence type="ECO:0000256" key="1">
    <source>
        <dbReference type="ARBA" id="ARBA00022679"/>
    </source>
</evidence>
<evidence type="ECO:0000313" key="7">
    <source>
        <dbReference type="EMBL" id="CAB4809432.1"/>
    </source>
</evidence>
<dbReference type="EMBL" id="CAEZYH010000068">
    <property type="protein sequence ID" value="CAB4725633.1"/>
    <property type="molecule type" value="Genomic_DNA"/>
</dbReference>
<dbReference type="EMBL" id="CAFBLJ010000029">
    <property type="protein sequence ID" value="CAB4866032.1"/>
    <property type="molecule type" value="Genomic_DNA"/>
</dbReference>
<evidence type="ECO:0000313" key="8">
    <source>
        <dbReference type="EMBL" id="CAB4866032.1"/>
    </source>
</evidence>
<evidence type="ECO:0000259" key="4">
    <source>
        <dbReference type="PROSITE" id="PS51186"/>
    </source>
</evidence>
<accession>A0A6J7GPW4</accession>
<dbReference type="Pfam" id="PF13302">
    <property type="entry name" value="Acetyltransf_3"/>
    <property type="match status" value="1"/>
</dbReference>
<dbReference type="EMBL" id="CAFAAL010000102">
    <property type="protein sequence ID" value="CAB4809432.1"/>
    <property type="molecule type" value="Genomic_DNA"/>
</dbReference>
<evidence type="ECO:0000313" key="9">
    <source>
        <dbReference type="EMBL" id="CAB4910391.1"/>
    </source>
</evidence>
<keyword evidence="1" id="KW-0808">Transferase</keyword>
<dbReference type="PANTHER" id="PTHR43792">
    <property type="entry name" value="GNAT FAMILY, PUTATIVE (AFU_ORTHOLOGUE AFUA_3G00765)-RELATED-RELATED"/>
    <property type="match status" value="1"/>
</dbReference>
<dbReference type="EMBL" id="CAFBPS010000012">
    <property type="protein sequence ID" value="CAB5021904.1"/>
    <property type="molecule type" value="Genomic_DNA"/>
</dbReference>
<dbReference type="GO" id="GO:0016747">
    <property type="term" value="F:acyltransferase activity, transferring groups other than amino-acyl groups"/>
    <property type="evidence" value="ECO:0007669"/>
    <property type="project" value="InterPro"/>
</dbReference>
<evidence type="ECO:0000313" key="6">
    <source>
        <dbReference type="EMBL" id="CAB4764729.1"/>
    </source>
</evidence>
<dbReference type="SUPFAM" id="SSF55729">
    <property type="entry name" value="Acyl-CoA N-acyltransferases (Nat)"/>
    <property type="match status" value="1"/>
</dbReference>
<organism evidence="9">
    <name type="scientific">freshwater metagenome</name>
    <dbReference type="NCBI Taxonomy" id="449393"/>
    <lineage>
        <taxon>unclassified sequences</taxon>
        <taxon>metagenomes</taxon>
        <taxon>ecological metagenomes</taxon>
    </lineage>
</organism>
<dbReference type="EMBL" id="CAEZZP010000013">
    <property type="protein sequence ID" value="CAB4764729.1"/>
    <property type="molecule type" value="Genomic_DNA"/>
</dbReference>
<proteinExistence type="inferred from homology"/>
<dbReference type="AlphaFoldDB" id="A0A6J7GPW4"/>